<keyword evidence="4" id="KW-1185">Reference proteome</keyword>
<dbReference type="KEGG" id="pco:PHACADRAFT_29097"/>
<evidence type="ECO:0000259" key="2">
    <source>
        <dbReference type="PROSITE" id="PS51746"/>
    </source>
</evidence>
<dbReference type="PANTHER" id="PTHR13832:SF792">
    <property type="entry name" value="GM14286P"/>
    <property type="match status" value="1"/>
</dbReference>
<dbReference type="InterPro" id="IPR001932">
    <property type="entry name" value="PPM-type_phosphatase-like_dom"/>
</dbReference>
<dbReference type="Pfam" id="PF00481">
    <property type="entry name" value="PP2C"/>
    <property type="match status" value="1"/>
</dbReference>
<evidence type="ECO:0000313" key="4">
    <source>
        <dbReference type="Proteomes" id="UP000008370"/>
    </source>
</evidence>
<dbReference type="AlphaFoldDB" id="K5VX43"/>
<dbReference type="CDD" id="cd00143">
    <property type="entry name" value="PP2Cc"/>
    <property type="match status" value="1"/>
</dbReference>
<dbReference type="OrthoDB" id="420076at2759"/>
<dbReference type="Gene3D" id="3.60.40.10">
    <property type="entry name" value="PPM-type phosphatase domain"/>
    <property type="match status" value="1"/>
</dbReference>
<evidence type="ECO:0000256" key="1">
    <source>
        <dbReference type="SAM" id="MobiDB-lite"/>
    </source>
</evidence>
<proteinExistence type="predicted"/>
<dbReference type="GO" id="GO:0005739">
    <property type="term" value="C:mitochondrion"/>
    <property type="evidence" value="ECO:0007669"/>
    <property type="project" value="TreeGrafter"/>
</dbReference>
<dbReference type="RefSeq" id="XP_007395259.1">
    <property type="nucleotide sequence ID" value="XM_007395197.1"/>
</dbReference>
<dbReference type="HOGENOM" id="CLU_021928_1_0_1"/>
<feature type="domain" description="PPM-type phosphatase" evidence="2">
    <location>
        <begin position="93"/>
        <end position="453"/>
    </location>
</feature>
<dbReference type="InterPro" id="IPR015655">
    <property type="entry name" value="PP2C"/>
</dbReference>
<feature type="compositionally biased region" description="Basic and acidic residues" evidence="1">
    <location>
        <begin position="258"/>
        <end position="274"/>
    </location>
</feature>
<dbReference type="PANTHER" id="PTHR13832">
    <property type="entry name" value="PROTEIN PHOSPHATASE 2C"/>
    <property type="match status" value="1"/>
</dbReference>
<feature type="region of interest" description="Disordered" evidence="1">
    <location>
        <begin position="321"/>
        <end position="343"/>
    </location>
</feature>
<feature type="compositionally biased region" description="Polar residues" evidence="1">
    <location>
        <begin position="329"/>
        <end position="343"/>
    </location>
</feature>
<gene>
    <name evidence="3" type="ORF">PHACADRAFT_29097</name>
</gene>
<evidence type="ECO:0000313" key="3">
    <source>
        <dbReference type="EMBL" id="EKM56143.1"/>
    </source>
</evidence>
<sequence>MYRSYTQIWSRCNHQRRLVSRTTATIATLVSVGSSAYYFSGKANIHLDAEEEPQRFVAATQVTAPLGLQGAELKLRQWEFSARYDEDSPEISRWDFTALPSDDNPEEYAAFKLFHSCRGIWSWFGVYDGHIGPETSYWLSCNLIQAVAEYIGPLYVLVNGKCPNEPSAVQIETAFKDGFEVVDRYLVHDTAEEALGIPVRDEGVEALTKAYSGSCATVASYNAATHLLHIGHVGNSRTVLGRRIARPDGRGYAYEVRELTADHTRRSPIDEPRRPAQHPGGQDARDGQTMELNVSRAFGFGKHKWSPDMQKRLADKRLLSPHPDELKTSHNPSLTADPDVSTTKTEPGDFLIVASAGFWSWLTGAEAVGLVGWWLESRGFDPKGSFRNTRRQPLSPKDLPAISHSSPGAPRFRLPQVEPRFVHMDENAATHLLRNALGGANRQQLTTMLNAELEEEIAPQRHVSRSSVL</sequence>
<dbReference type="GO" id="GO:0004741">
    <property type="term" value="F:[pyruvate dehydrogenase (acetyl-transferring)]-phosphatase activity"/>
    <property type="evidence" value="ECO:0007669"/>
    <property type="project" value="TreeGrafter"/>
</dbReference>
<name>K5VX43_PHACS</name>
<dbReference type="Proteomes" id="UP000008370">
    <property type="component" value="Unassembled WGS sequence"/>
</dbReference>
<dbReference type="SMART" id="SM00332">
    <property type="entry name" value="PP2Cc"/>
    <property type="match status" value="1"/>
</dbReference>
<dbReference type="EMBL" id="JH930472">
    <property type="protein sequence ID" value="EKM56143.1"/>
    <property type="molecule type" value="Genomic_DNA"/>
</dbReference>
<dbReference type="SUPFAM" id="SSF81606">
    <property type="entry name" value="PP2C-like"/>
    <property type="match status" value="1"/>
</dbReference>
<dbReference type="PROSITE" id="PS51746">
    <property type="entry name" value="PPM_2"/>
    <property type="match status" value="1"/>
</dbReference>
<dbReference type="GeneID" id="18919567"/>
<reference evidence="3 4" key="1">
    <citation type="journal article" date="2012" name="BMC Genomics">
        <title>Comparative genomics of the white-rot fungi, Phanerochaete carnosa and P. chrysosporium, to elucidate the genetic basis of the distinct wood types they colonize.</title>
        <authorList>
            <person name="Suzuki H."/>
            <person name="MacDonald J."/>
            <person name="Syed K."/>
            <person name="Salamov A."/>
            <person name="Hori C."/>
            <person name="Aerts A."/>
            <person name="Henrissat B."/>
            <person name="Wiebenga A."/>
            <person name="vanKuyk P.A."/>
            <person name="Barry K."/>
            <person name="Lindquist E."/>
            <person name="LaButti K."/>
            <person name="Lapidus A."/>
            <person name="Lucas S."/>
            <person name="Coutinho P."/>
            <person name="Gong Y."/>
            <person name="Samejima M."/>
            <person name="Mahadevan R."/>
            <person name="Abou-Zaid M."/>
            <person name="de Vries R.P."/>
            <person name="Igarashi K."/>
            <person name="Yadav J.S."/>
            <person name="Grigoriev I.V."/>
            <person name="Master E.R."/>
        </authorList>
    </citation>
    <scope>NUCLEOTIDE SEQUENCE [LARGE SCALE GENOMIC DNA]</scope>
    <source>
        <strain evidence="3 4">HHB-10118-sp</strain>
    </source>
</reference>
<feature type="region of interest" description="Disordered" evidence="1">
    <location>
        <begin position="386"/>
        <end position="412"/>
    </location>
</feature>
<feature type="region of interest" description="Disordered" evidence="1">
    <location>
        <begin position="258"/>
        <end position="288"/>
    </location>
</feature>
<dbReference type="InParanoid" id="K5VX43"/>
<protein>
    <recommendedName>
        <fullName evidence="2">PPM-type phosphatase domain-containing protein</fullName>
    </recommendedName>
</protein>
<dbReference type="STRING" id="650164.K5VX43"/>
<organism evidence="3 4">
    <name type="scientific">Phanerochaete carnosa (strain HHB-10118-sp)</name>
    <name type="common">White-rot fungus</name>
    <name type="synonym">Peniophora carnosa</name>
    <dbReference type="NCBI Taxonomy" id="650164"/>
    <lineage>
        <taxon>Eukaryota</taxon>
        <taxon>Fungi</taxon>
        <taxon>Dikarya</taxon>
        <taxon>Basidiomycota</taxon>
        <taxon>Agaricomycotina</taxon>
        <taxon>Agaricomycetes</taxon>
        <taxon>Polyporales</taxon>
        <taxon>Phanerochaetaceae</taxon>
        <taxon>Phanerochaete</taxon>
    </lineage>
</organism>
<dbReference type="InterPro" id="IPR036457">
    <property type="entry name" value="PPM-type-like_dom_sf"/>
</dbReference>
<accession>K5VX43</accession>